<gene>
    <name evidence="1" type="ORF">WI38_31485</name>
</gene>
<dbReference type="Proteomes" id="UP000065521">
    <property type="component" value="Unassembled WGS sequence"/>
</dbReference>
<dbReference type="CDD" id="cd12108">
    <property type="entry name" value="Hr-like"/>
    <property type="match status" value="1"/>
</dbReference>
<evidence type="ECO:0000313" key="1">
    <source>
        <dbReference type="EMBL" id="KUZ81946.1"/>
    </source>
</evidence>
<reference evidence="1 2" key="1">
    <citation type="submission" date="2015-11" db="EMBL/GenBank/DDBJ databases">
        <title>Expanding the genomic diversity of Burkholderia species for the development of highly accurate diagnostics.</title>
        <authorList>
            <person name="Sahl J."/>
            <person name="Keim P."/>
            <person name="Wagner D."/>
        </authorList>
    </citation>
    <scope>NUCLEOTIDE SEQUENCE [LARGE SCALE GENOMIC DNA]</scope>
    <source>
        <strain evidence="1 2">RF32-BP4</strain>
    </source>
</reference>
<comment type="caution">
    <text evidence="1">The sequence shown here is derived from an EMBL/GenBank/DDBJ whole genome shotgun (WGS) entry which is preliminary data.</text>
</comment>
<dbReference type="InterPro" id="IPR012312">
    <property type="entry name" value="Hemerythrin-like"/>
</dbReference>
<dbReference type="EMBL" id="LOTN01000071">
    <property type="protein sequence ID" value="KUZ81946.1"/>
    <property type="molecule type" value="Genomic_DNA"/>
</dbReference>
<dbReference type="Gene3D" id="1.20.120.520">
    <property type="entry name" value="nmb1532 protein domain like"/>
    <property type="match status" value="1"/>
</dbReference>
<dbReference type="GO" id="GO:0005886">
    <property type="term" value="C:plasma membrane"/>
    <property type="evidence" value="ECO:0007669"/>
    <property type="project" value="TreeGrafter"/>
</dbReference>
<accession>A0A102JX94</accession>
<sequence length="193" mass="22517">MRAPQPRSAVQVILREHRQLSTVIAGMQHFVERLAAGGTMPGLMVFRAMLYYIREYPEQIHHPNEDRYLFARLRRRTQALDEVIDELEAQHVQGEALLRNIEHELTRCEQVGESAYPQLRAAVDEYAAFYLKHMHVEEEVILPAARQWLTVEDWIELDDAFGANRDPFEGEKFDEDFERLYALIVQVIPEAQA</sequence>
<proteinExistence type="predicted"/>
<dbReference type="PANTHER" id="PTHR39966">
    <property type="entry name" value="BLL2471 PROTEIN-RELATED"/>
    <property type="match status" value="1"/>
</dbReference>
<organism evidence="1 2">
    <name type="scientific">Burkholderia ubonensis</name>
    <dbReference type="NCBI Taxonomy" id="101571"/>
    <lineage>
        <taxon>Bacteria</taxon>
        <taxon>Pseudomonadati</taxon>
        <taxon>Pseudomonadota</taxon>
        <taxon>Betaproteobacteria</taxon>
        <taxon>Burkholderiales</taxon>
        <taxon>Burkholderiaceae</taxon>
        <taxon>Burkholderia</taxon>
        <taxon>Burkholderia cepacia complex</taxon>
    </lineage>
</organism>
<name>A0A102JX94_9BURK</name>
<dbReference type="PANTHER" id="PTHR39966:SF1">
    <property type="entry name" value="HEMERYTHRIN-LIKE DOMAIN-CONTAINING PROTEIN"/>
    <property type="match status" value="1"/>
</dbReference>
<dbReference type="AlphaFoldDB" id="A0A102JX94"/>
<dbReference type="RefSeq" id="WP_059637754.1">
    <property type="nucleotide sequence ID" value="NZ_CP013371.1"/>
</dbReference>
<evidence type="ECO:0000313" key="2">
    <source>
        <dbReference type="Proteomes" id="UP000065521"/>
    </source>
</evidence>
<dbReference type="Pfam" id="PF01814">
    <property type="entry name" value="Hemerythrin"/>
    <property type="match status" value="1"/>
</dbReference>
<protein>
    <submittedName>
        <fullName evidence="1">Hemerythrin</fullName>
    </submittedName>
</protein>